<feature type="compositionally biased region" description="Gly residues" evidence="1">
    <location>
        <begin position="61"/>
        <end position="70"/>
    </location>
</feature>
<evidence type="ECO:0000313" key="3">
    <source>
        <dbReference type="Proteomes" id="UP000197138"/>
    </source>
</evidence>
<sequence>MYRLSIATKNTRIKGPRNENECSKVGSKTRAVKRNQGYVAGSSRGTATGMARRGGRQSRCGIGGLLGEAIGGKEGRERQSTGARPPGTREKGQNQQEAGGGQTADR</sequence>
<comment type="caution">
    <text evidence="2">The sequence shown here is derived from an EMBL/GenBank/DDBJ whole genome shotgun (WGS) entry which is preliminary data.</text>
</comment>
<protein>
    <submittedName>
        <fullName evidence="2">Uncharacterized protein</fullName>
    </submittedName>
</protein>
<dbReference type="AlphaFoldDB" id="A0A218W4D3"/>
<dbReference type="EMBL" id="MTKT01005379">
    <property type="protein sequence ID" value="OWM67635.1"/>
    <property type="molecule type" value="Genomic_DNA"/>
</dbReference>
<proteinExistence type="predicted"/>
<name>A0A218W4D3_PUNGR</name>
<evidence type="ECO:0000313" key="2">
    <source>
        <dbReference type="EMBL" id="OWM67635.1"/>
    </source>
</evidence>
<organism evidence="2 3">
    <name type="scientific">Punica granatum</name>
    <name type="common">Pomegranate</name>
    <dbReference type="NCBI Taxonomy" id="22663"/>
    <lineage>
        <taxon>Eukaryota</taxon>
        <taxon>Viridiplantae</taxon>
        <taxon>Streptophyta</taxon>
        <taxon>Embryophyta</taxon>
        <taxon>Tracheophyta</taxon>
        <taxon>Spermatophyta</taxon>
        <taxon>Magnoliopsida</taxon>
        <taxon>eudicotyledons</taxon>
        <taxon>Gunneridae</taxon>
        <taxon>Pentapetalae</taxon>
        <taxon>rosids</taxon>
        <taxon>malvids</taxon>
        <taxon>Myrtales</taxon>
        <taxon>Lythraceae</taxon>
        <taxon>Punica</taxon>
    </lineage>
</organism>
<dbReference type="Proteomes" id="UP000197138">
    <property type="component" value="Unassembled WGS sequence"/>
</dbReference>
<accession>A0A218W4D3</accession>
<reference evidence="3" key="1">
    <citation type="journal article" date="2017" name="Plant J.">
        <title>The pomegranate (Punica granatum L.) genome and the genomics of punicalagin biosynthesis.</title>
        <authorList>
            <person name="Qin G."/>
            <person name="Xu C."/>
            <person name="Ming R."/>
            <person name="Tang H."/>
            <person name="Guyot R."/>
            <person name="Kramer E.M."/>
            <person name="Hu Y."/>
            <person name="Yi X."/>
            <person name="Qi Y."/>
            <person name="Xu X."/>
            <person name="Gao Z."/>
            <person name="Pan H."/>
            <person name="Jian J."/>
            <person name="Tian Y."/>
            <person name="Yue Z."/>
            <person name="Xu Y."/>
        </authorList>
    </citation>
    <scope>NUCLEOTIDE SEQUENCE [LARGE SCALE GENOMIC DNA]</scope>
    <source>
        <strain evidence="3">cv. Dabenzi</strain>
    </source>
</reference>
<gene>
    <name evidence="2" type="ORF">CDL15_Pgr024720</name>
</gene>
<feature type="region of interest" description="Disordered" evidence="1">
    <location>
        <begin position="1"/>
        <end position="106"/>
    </location>
</feature>
<evidence type="ECO:0000256" key="1">
    <source>
        <dbReference type="SAM" id="MobiDB-lite"/>
    </source>
</evidence>